<feature type="domain" description="MADS-box" evidence="7">
    <location>
        <begin position="1"/>
        <end position="61"/>
    </location>
</feature>
<dbReference type="GO" id="GO:0045944">
    <property type="term" value="P:positive regulation of transcription by RNA polymerase II"/>
    <property type="evidence" value="ECO:0007669"/>
    <property type="project" value="InterPro"/>
</dbReference>
<organism evidence="9 10">
    <name type="scientific">Cuscuta campestris</name>
    <dbReference type="NCBI Taxonomy" id="132261"/>
    <lineage>
        <taxon>Eukaryota</taxon>
        <taxon>Viridiplantae</taxon>
        <taxon>Streptophyta</taxon>
        <taxon>Embryophyta</taxon>
        <taxon>Tracheophyta</taxon>
        <taxon>Spermatophyta</taxon>
        <taxon>Magnoliopsida</taxon>
        <taxon>eudicotyledons</taxon>
        <taxon>Gunneridae</taxon>
        <taxon>Pentapetalae</taxon>
        <taxon>asterids</taxon>
        <taxon>lamiids</taxon>
        <taxon>Solanales</taxon>
        <taxon>Convolvulaceae</taxon>
        <taxon>Cuscuteae</taxon>
        <taxon>Cuscuta</taxon>
        <taxon>Cuscuta subgen. Grammica</taxon>
        <taxon>Cuscuta sect. Cleistogrammica</taxon>
    </lineage>
</organism>
<name>A0A484KS06_9ASTE</name>
<dbReference type="InterPro" id="IPR033896">
    <property type="entry name" value="MEF2-like_N"/>
</dbReference>
<evidence type="ECO:0000313" key="9">
    <source>
        <dbReference type="EMBL" id="VFQ68513.1"/>
    </source>
</evidence>
<keyword evidence="5" id="KW-0539">Nucleus</keyword>
<comment type="subcellular location">
    <subcellularLocation>
        <location evidence="1">Nucleus</location>
    </subcellularLocation>
</comment>
<evidence type="ECO:0000256" key="4">
    <source>
        <dbReference type="ARBA" id="ARBA00023163"/>
    </source>
</evidence>
<reference evidence="9 10" key="1">
    <citation type="submission" date="2018-04" db="EMBL/GenBank/DDBJ databases">
        <authorList>
            <person name="Vogel A."/>
        </authorList>
    </citation>
    <scope>NUCLEOTIDE SEQUENCE [LARGE SCALE GENOMIC DNA]</scope>
</reference>
<dbReference type="InterPro" id="IPR050142">
    <property type="entry name" value="MADS-box/MEF2_TF"/>
</dbReference>
<feature type="compositionally biased region" description="Basic residues" evidence="6">
    <location>
        <begin position="196"/>
        <end position="211"/>
    </location>
</feature>
<keyword evidence="3" id="KW-0238">DNA-binding</keyword>
<evidence type="ECO:0000256" key="1">
    <source>
        <dbReference type="ARBA" id="ARBA00004123"/>
    </source>
</evidence>
<dbReference type="SUPFAM" id="SSF55455">
    <property type="entry name" value="SRF-like"/>
    <property type="match status" value="1"/>
</dbReference>
<dbReference type="InterPro" id="IPR002487">
    <property type="entry name" value="TF_Kbox"/>
</dbReference>
<feature type="region of interest" description="Disordered" evidence="6">
    <location>
        <begin position="187"/>
        <end position="211"/>
    </location>
</feature>
<dbReference type="GO" id="GO:0003700">
    <property type="term" value="F:DNA-binding transcription factor activity"/>
    <property type="evidence" value="ECO:0007669"/>
    <property type="project" value="InterPro"/>
</dbReference>
<dbReference type="GO" id="GO:0005634">
    <property type="term" value="C:nucleus"/>
    <property type="evidence" value="ECO:0007669"/>
    <property type="project" value="UniProtKB-SubCell"/>
</dbReference>
<accession>A0A484KS06</accession>
<dbReference type="Proteomes" id="UP000595140">
    <property type="component" value="Unassembled WGS sequence"/>
</dbReference>
<protein>
    <submittedName>
        <fullName evidence="9">Uncharacterized protein</fullName>
    </submittedName>
</protein>
<dbReference type="PRINTS" id="PR00404">
    <property type="entry name" value="MADSDOMAIN"/>
</dbReference>
<evidence type="ECO:0000256" key="6">
    <source>
        <dbReference type="SAM" id="MobiDB-lite"/>
    </source>
</evidence>
<dbReference type="CDD" id="cd00265">
    <property type="entry name" value="MADS_MEF2_like"/>
    <property type="match status" value="1"/>
</dbReference>
<dbReference type="PROSITE" id="PS50066">
    <property type="entry name" value="MADS_BOX_2"/>
    <property type="match status" value="1"/>
</dbReference>
<dbReference type="OrthoDB" id="1898716at2759"/>
<dbReference type="InterPro" id="IPR036879">
    <property type="entry name" value="TF_MADSbox_sf"/>
</dbReference>
<keyword evidence="4" id="KW-0804">Transcription</keyword>
<evidence type="ECO:0000256" key="5">
    <source>
        <dbReference type="ARBA" id="ARBA00023242"/>
    </source>
</evidence>
<evidence type="ECO:0000313" key="10">
    <source>
        <dbReference type="Proteomes" id="UP000595140"/>
    </source>
</evidence>
<keyword evidence="2" id="KW-0805">Transcription regulation</keyword>
<proteinExistence type="predicted"/>
<dbReference type="PROSITE" id="PS00350">
    <property type="entry name" value="MADS_BOX_1"/>
    <property type="match status" value="1"/>
</dbReference>
<dbReference type="InterPro" id="IPR002100">
    <property type="entry name" value="TF_MADSbox"/>
</dbReference>
<dbReference type="AlphaFoldDB" id="A0A484KS06"/>
<dbReference type="GO" id="GO:0048440">
    <property type="term" value="P:carpel development"/>
    <property type="evidence" value="ECO:0007669"/>
    <property type="project" value="UniProtKB-ARBA"/>
</dbReference>
<dbReference type="GO" id="GO:0046983">
    <property type="term" value="F:protein dimerization activity"/>
    <property type="evidence" value="ECO:0007669"/>
    <property type="project" value="InterPro"/>
</dbReference>
<feature type="domain" description="K-box" evidence="8">
    <location>
        <begin position="89"/>
        <end position="179"/>
    </location>
</feature>
<gene>
    <name evidence="9" type="ORF">CCAM_LOCUS10289</name>
</gene>
<dbReference type="PROSITE" id="PS51297">
    <property type="entry name" value="K_BOX"/>
    <property type="match status" value="1"/>
</dbReference>
<dbReference type="FunFam" id="3.40.1810.10:FF:000004">
    <property type="entry name" value="MADS-box transcription factor 1"/>
    <property type="match status" value="1"/>
</dbReference>
<keyword evidence="10" id="KW-1185">Reference proteome</keyword>
<dbReference type="Pfam" id="PF01486">
    <property type="entry name" value="K-box"/>
    <property type="match status" value="1"/>
</dbReference>
<sequence>MGRGRVELKRIENKINRQVTFAKRRNGLLKKAYELSVLCDAEVALIVFSNRGKLYEFCSTSNSMLKTLERYQKCSYGTLEVNRPNRDNEQSSYKEYLKLKGKYESLQRYQRHLLGEDLGPLSIDEIEHLEHQLDTSLKHIRSTRTQMMLDQLSDLQTKEKLWLEANKTLESKLEEIYVENNIQQQWGDQSGSYDQHHHHHTDHHHHHDHVPHHPFFQPLDCDSTLHIGFNPVAAATSTQITTASNAQNVNAVLPGWML</sequence>
<evidence type="ECO:0000259" key="7">
    <source>
        <dbReference type="PROSITE" id="PS50066"/>
    </source>
</evidence>
<dbReference type="Gene3D" id="3.40.1810.10">
    <property type="entry name" value="Transcription factor, MADS-box"/>
    <property type="match status" value="1"/>
</dbReference>
<dbReference type="GO" id="GO:0000977">
    <property type="term" value="F:RNA polymerase II transcription regulatory region sequence-specific DNA binding"/>
    <property type="evidence" value="ECO:0007669"/>
    <property type="project" value="InterPro"/>
</dbReference>
<dbReference type="EMBL" id="OOIL02000693">
    <property type="protein sequence ID" value="VFQ68513.1"/>
    <property type="molecule type" value="Genomic_DNA"/>
</dbReference>
<dbReference type="PANTHER" id="PTHR48019">
    <property type="entry name" value="SERUM RESPONSE FACTOR HOMOLOG"/>
    <property type="match status" value="1"/>
</dbReference>
<dbReference type="SMART" id="SM00432">
    <property type="entry name" value="MADS"/>
    <property type="match status" value="1"/>
</dbReference>
<evidence type="ECO:0000259" key="8">
    <source>
        <dbReference type="PROSITE" id="PS51297"/>
    </source>
</evidence>
<evidence type="ECO:0000256" key="3">
    <source>
        <dbReference type="ARBA" id="ARBA00023125"/>
    </source>
</evidence>
<dbReference type="Pfam" id="PF00319">
    <property type="entry name" value="SRF-TF"/>
    <property type="match status" value="1"/>
</dbReference>
<evidence type="ECO:0000256" key="2">
    <source>
        <dbReference type="ARBA" id="ARBA00023015"/>
    </source>
</evidence>